<dbReference type="InterPro" id="IPR036691">
    <property type="entry name" value="Endo/exonu/phosph_ase_sf"/>
</dbReference>
<comment type="caution">
    <text evidence="2">The sequence shown here is derived from an EMBL/GenBank/DDBJ whole genome shotgun (WGS) entry which is preliminary data.</text>
</comment>
<evidence type="ECO:0000313" key="2">
    <source>
        <dbReference type="EMBL" id="KAK3768929.1"/>
    </source>
</evidence>
<evidence type="ECO:0000259" key="1">
    <source>
        <dbReference type="Pfam" id="PF03372"/>
    </source>
</evidence>
<accession>A0AAE1DFN4</accession>
<evidence type="ECO:0000313" key="3">
    <source>
        <dbReference type="Proteomes" id="UP001283361"/>
    </source>
</evidence>
<dbReference type="EMBL" id="JAWDGP010003996">
    <property type="protein sequence ID" value="KAK3768929.1"/>
    <property type="molecule type" value="Genomic_DNA"/>
</dbReference>
<dbReference type="CDD" id="cd09076">
    <property type="entry name" value="L1-EN"/>
    <property type="match status" value="1"/>
</dbReference>
<reference evidence="2" key="1">
    <citation type="journal article" date="2023" name="G3 (Bethesda)">
        <title>A reference genome for the long-term kleptoplast-retaining sea slug Elysia crispata morphotype clarki.</title>
        <authorList>
            <person name="Eastman K.E."/>
            <person name="Pendleton A.L."/>
            <person name="Shaikh M.A."/>
            <person name="Suttiyut T."/>
            <person name="Ogas R."/>
            <person name="Tomko P."/>
            <person name="Gavelis G."/>
            <person name="Widhalm J.R."/>
            <person name="Wisecaver J.H."/>
        </authorList>
    </citation>
    <scope>NUCLEOTIDE SEQUENCE</scope>
    <source>
        <strain evidence="2">ECLA1</strain>
    </source>
</reference>
<dbReference type="AlphaFoldDB" id="A0AAE1DFN4"/>
<sequence>MGRGVSHKRSLGVSALPRISEYNLCHGDCAEPEGGRTVVQSTTICMIPAALQVSVGTLKATRVNCRQTGRRQRETTAVQSQAKIMTTHKLRKKAYNVQGVQDSALNASFGREVTVQQVAPGCHPATECKPRLDTRRKSMKIATWNVRTLYQEGKIENVIKEMDRMNLNIVGLAETRWTGAAVAKVDNKVFIFSGGSTHERGVGILFDESIEKSLKSWCPVSDRVVVAKFAGKPLDMGIVQVYAPTAEEEEVEQFYEDLDKAMKCLKPQDIKIVMGDFNANAFDKVKHEKLFEMLNQLDIDGKDLRVLRNLYWDQTAAVRVDGELSKIEGSRSRGRQRITFLDSLSSFVTGNNKDNIALLRMTEDRDRWRIMIADVCSRQGI</sequence>
<dbReference type="InterPro" id="IPR037493">
    <property type="entry name" value="ExoIII-like"/>
</dbReference>
<feature type="domain" description="Endonuclease/exonuclease/phosphatase" evidence="1">
    <location>
        <begin position="142"/>
        <end position="283"/>
    </location>
</feature>
<gene>
    <name evidence="2" type="ORF">RRG08_060365</name>
</gene>
<proteinExistence type="predicted"/>
<dbReference type="PANTHER" id="PTHR43250:SF2">
    <property type="entry name" value="EXODEOXYRIBONUCLEASE III"/>
    <property type="match status" value="1"/>
</dbReference>
<keyword evidence="3" id="KW-1185">Reference proteome</keyword>
<organism evidence="2 3">
    <name type="scientific">Elysia crispata</name>
    <name type="common">lettuce slug</name>
    <dbReference type="NCBI Taxonomy" id="231223"/>
    <lineage>
        <taxon>Eukaryota</taxon>
        <taxon>Metazoa</taxon>
        <taxon>Spiralia</taxon>
        <taxon>Lophotrochozoa</taxon>
        <taxon>Mollusca</taxon>
        <taxon>Gastropoda</taxon>
        <taxon>Heterobranchia</taxon>
        <taxon>Euthyneura</taxon>
        <taxon>Panpulmonata</taxon>
        <taxon>Sacoglossa</taxon>
        <taxon>Placobranchoidea</taxon>
        <taxon>Plakobranchidae</taxon>
        <taxon>Elysia</taxon>
    </lineage>
</organism>
<name>A0AAE1DFN4_9GAST</name>
<dbReference type="InterPro" id="IPR005135">
    <property type="entry name" value="Endo/exonuclease/phosphatase"/>
</dbReference>
<dbReference type="Proteomes" id="UP001283361">
    <property type="component" value="Unassembled WGS sequence"/>
</dbReference>
<dbReference type="Gene3D" id="3.60.10.10">
    <property type="entry name" value="Endonuclease/exonuclease/phosphatase"/>
    <property type="match status" value="1"/>
</dbReference>
<dbReference type="GO" id="GO:0006281">
    <property type="term" value="P:DNA repair"/>
    <property type="evidence" value="ECO:0007669"/>
    <property type="project" value="InterPro"/>
</dbReference>
<protein>
    <recommendedName>
        <fullName evidence="1">Endonuclease/exonuclease/phosphatase domain-containing protein</fullName>
    </recommendedName>
</protein>
<dbReference type="PANTHER" id="PTHR43250">
    <property type="entry name" value="EXODEOXYRIBONUCLEASE III"/>
    <property type="match status" value="1"/>
</dbReference>
<dbReference type="GO" id="GO:0008311">
    <property type="term" value="F:double-stranded DNA 3'-5' DNA exonuclease activity"/>
    <property type="evidence" value="ECO:0007669"/>
    <property type="project" value="InterPro"/>
</dbReference>
<dbReference type="Pfam" id="PF03372">
    <property type="entry name" value="Exo_endo_phos"/>
    <property type="match status" value="1"/>
</dbReference>
<dbReference type="SUPFAM" id="SSF56219">
    <property type="entry name" value="DNase I-like"/>
    <property type="match status" value="1"/>
</dbReference>